<feature type="compositionally biased region" description="Basic and acidic residues" evidence="2">
    <location>
        <begin position="491"/>
        <end position="501"/>
    </location>
</feature>
<sequence length="548" mass="58585">MHTLTPAGPFCLMLGGCGPLGPLPGLHLLESPPAVAGIVQQHRLVGLANRLNRATSECGRLHARLTVAEHEAAQGKEQLQAVHEQSAVLVARHNAVCEDASALRTALAHERGLTAGAQAAMREAQLAAAAAERRLQRARQGGQEVAEAAQVLHFDLEDARAQLAGLQSRMHSLQAECAAAQAFAHQVAAERTVLHTQLASANNEVTLLRSMLGNVKGLQEQQQQAEQQQLSQHQDQELAMLKQELQEAHSREASLQQKLAAVTAAPQSEQQQQQQQQSTHRMPDPGLDSEHPPASSNLQPAPEPASAPAQVQAQVCTGAEPEQQEGQQPKGPGLLKGDMQTSDGTPRMLMTAGGGTLPLQAVHASVHELAQAHARAMTSELQLVMMEKDYAALKGEVASLSAGIHKERGAAQAAQEKAQAAVAQLHKMEVHYMQVLEELDSQLRAERAQRWKMAGQEAQQSCLQAPRQPAFRRSSPTPQMLPCAPQSSPKEPTHDHDDVIDSSRLGGDALQVSGVNEQGDVAGGSEVTHDSALLPEVAALLDLRHKLV</sequence>
<feature type="region of interest" description="Disordered" evidence="2">
    <location>
        <begin position="459"/>
        <end position="504"/>
    </location>
</feature>
<evidence type="ECO:0000313" key="4">
    <source>
        <dbReference type="Proteomes" id="UP000815325"/>
    </source>
</evidence>
<dbReference type="PANTHER" id="PTHR18937">
    <property type="entry name" value="STRUCTURAL MAINTENANCE OF CHROMOSOMES SMC FAMILY MEMBER"/>
    <property type="match status" value="1"/>
</dbReference>
<protein>
    <submittedName>
        <fullName evidence="3">Uncharacterized protein</fullName>
    </submittedName>
</protein>
<feature type="coiled-coil region" evidence="1">
    <location>
        <begin position="121"/>
        <end position="176"/>
    </location>
</feature>
<dbReference type="EMBL" id="MU069473">
    <property type="protein sequence ID" value="KAF5841894.1"/>
    <property type="molecule type" value="Genomic_DNA"/>
</dbReference>
<gene>
    <name evidence="3" type="ORF">DUNSADRAFT_10330</name>
</gene>
<keyword evidence="1" id="KW-0175">Coiled coil</keyword>
<dbReference type="Proteomes" id="UP000815325">
    <property type="component" value="Unassembled WGS sequence"/>
</dbReference>
<evidence type="ECO:0000313" key="3">
    <source>
        <dbReference type="EMBL" id="KAF5841894.1"/>
    </source>
</evidence>
<keyword evidence="4" id="KW-1185">Reference proteome</keyword>
<comment type="caution">
    <text evidence="3">The sequence shown here is derived from an EMBL/GenBank/DDBJ whole genome shotgun (WGS) entry which is preliminary data.</text>
</comment>
<evidence type="ECO:0000256" key="2">
    <source>
        <dbReference type="SAM" id="MobiDB-lite"/>
    </source>
</evidence>
<organism evidence="3 4">
    <name type="scientific">Dunaliella salina</name>
    <name type="common">Green alga</name>
    <name type="synonym">Protococcus salinus</name>
    <dbReference type="NCBI Taxonomy" id="3046"/>
    <lineage>
        <taxon>Eukaryota</taxon>
        <taxon>Viridiplantae</taxon>
        <taxon>Chlorophyta</taxon>
        <taxon>core chlorophytes</taxon>
        <taxon>Chlorophyceae</taxon>
        <taxon>CS clade</taxon>
        <taxon>Chlamydomonadales</taxon>
        <taxon>Dunaliellaceae</taxon>
        <taxon>Dunaliella</taxon>
    </lineage>
</organism>
<accession>A0ABQ7FVW5</accession>
<feature type="region of interest" description="Disordered" evidence="2">
    <location>
        <begin position="246"/>
        <end position="344"/>
    </location>
</feature>
<name>A0ABQ7FVW5_DUNSA</name>
<evidence type="ECO:0000256" key="1">
    <source>
        <dbReference type="SAM" id="Coils"/>
    </source>
</evidence>
<reference evidence="3" key="1">
    <citation type="submission" date="2017-08" db="EMBL/GenBank/DDBJ databases">
        <authorList>
            <person name="Polle J.E."/>
            <person name="Barry K."/>
            <person name="Cushman J."/>
            <person name="Schmutz J."/>
            <person name="Tran D."/>
            <person name="Hathwaick L.T."/>
            <person name="Yim W.C."/>
            <person name="Jenkins J."/>
            <person name="Mckie-Krisberg Z.M."/>
            <person name="Prochnik S."/>
            <person name="Lindquist E."/>
            <person name="Dockter R.B."/>
            <person name="Adam C."/>
            <person name="Molina H."/>
            <person name="Bunkerborg J."/>
            <person name="Jin E."/>
            <person name="Buchheim M."/>
            <person name="Magnuson J."/>
        </authorList>
    </citation>
    <scope>NUCLEOTIDE SEQUENCE</scope>
    <source>
        <strain evidence="3">CCAP 19/18</strain>
    </source>
</reference>
<feature type="compositionally biased region" description="Low complexity" evidence="2">
    <location>
        <begin position="304"/>
        <end position="333"/>
    </location>
</feature>
<proteinExistence type="predicted"/>